<feature type="transmembrane region" description="Helical" evidence="6">
    <location>
        <begin position="97"/>
        <end position="113"/>
    </location>
</feature>
<keyword evidence="2" id="KW-1003">Cell membrane</keyword>
<dbReference type="Proteomes" id="UP000326921">
    <property type="component" value="Chromosome"/>
</dbReference>
<dbReference type="KEGG" id="sphe:GFH32_17230"/>
<dbReference type="InterPro" id="IPR002797">
    <property type="entry name" value="Polysacc_synth"/>
</dbReference>
<dbReference type="InterPro" id="IPR050833">
    <property type="entry name" value="Poly_Biosynth_Transport"/>
</dbReference>
<keyword evidence="3 6" id="KW-0812">Transmembrane</keyword>
<feature type="transmembrane region" description="Helical" evidence="6">
    <location>
        <begin position="67"/>
        <end position="91"/>
    </location>
</feature>
<keyword evidence="4 6" id="KW-1133">Transmembrane helix</keyword>
<sequence>MSSYLSLGLGLVQTMIVSRALGPELVGQMSLLRQVAVFGAQIGSFGLPMGIIYFINKRKLDRDTVIGSTLIATQLLSLLSSVIVALMLIYADFFGEVNIIIILSVIGFIFFSNSRTVFHSLNIADQDVKRMSLIDVLPTVLCVGILLFLYLYDLLNLNNILFLNIFIWPLIGLILALLIQKNRIKLTFSINVKYLKEAFSYGSQVNLSDFLVLINSSITLFILKYYTSDFTSVGYFSRAISVTTLINTAFISFLRLLYSHWAQLSGIELKKSVERIMNFLVLVSIVGCILIGLFGDWIVLILFGKEFLPATSLVQIIIFGATGFLISKSLLKLFISDGNVKYNLVCLLVGGISNIILSVILIKLYGVKGAGFAQLFSSILMGLTALYIAKSRYGISISRILIPNFSIKNIKNIIKR</sequence>
<feature type="transmembrane region" description="Helical" evidence="6">
    <location>
        <begin position="133"/>
        <end position="152"/>
    </location>
</feature>
<proteinExistence type="predicted"/>
<evidence type="ECO:0000256" key="5">
    <source>
        <dbReference type="ARBA" id="ARBA00023136"/>
    </source>
</evidence>
<dbReference type="PANTHER" id="PTHR30250:SF11">
    <property type="entry name" value="O-ANTIGEN TRANSPORTER-RELATED"/>
    <property type="match status" value="1"/>
</dbReference>
<feature type="transmembrane region" description="Helical" evidence="6">
    <location>
        <begin position="158"/>
        <end position="179"/>
    </location>
</feature>
<evidence type="ECO:0000256" key="3">
    <source>
        <dbReference type="ARBA" id="ARBA00022692"/>
    </source>
</evidence>
<evidence type="ECO:0000256" key="4">
    <source>
        <dbReference type="ARBA" id="ARBA00022989"/>
    </source>
</evidence>
<keyword evidence="5 6" id="KW-0472">Membrane</keyword>
<feature type="transmembrane region" description="Helical" evidence="6">
    <location>
        <begin position="343"/>
        <end position="365"/>
    </location>
</feature>
<name>A0A5Q0QEI6_9SPHI</name>
<dbReference type="Pfam" id="PF01943">
    <property type="entry name" value="Polysacc_synt"/>
    <property type="match status" value="1"/>
</dbReference>
<evidence type="ECO:0000256" key="6">
    <source>
        <dbReference type="SAM" id="Phobius"/>
    </source>
</evidence>
<dbReference type="EMBL" id="CP045652">
    <property type="protein sequence ID" value="QGA27963.1"/>
    <property type="molecule type" value="Genomic_DNA"/>
</dbReference>
<evidence type="ECO:0000313" key="7">
    <source>
        <dbReference type="EMBL" id="QGA27963.1"/>
    </source>
</evidence>
<keyword evidence="8" id="KW-1185">Reference proteome</keyword>
<feature type="transmembrane region" description="Helical" evidence="6">
    <location>
        <begin position="371"/>
        <end position="389"/>
    </location>
</feature>
<dbReference type="PANTHER" id="PTHR30250">
    <property type="entry name" value="PST FAMILY PREDICTED COLANIC ACID TRANSPORTER"/>
    <property type="match status" value="1"/>
</dbReference>
<comment type="subcellular location">
    <subcellularLocation>
        <location evidence="1">Cell membrane</location>
        <topology evidence="1">Multi-pass membrane protein</topology>
    </subcellularLocation>
</comment>
<feature type="transmembrane region" description="Helical" evidence="6">
    <location>
        <begin position="36"/>
        <end position="55"/>
    </location>
</feature>
<reference evidence="7 8" key="1">
    <citation type="submission" date="2019-10" db="EMBL/GenBank/DDBJ databases">
        <authorList>
            <person name="Dong K."/>
        </authorList>
    </citation>
    <scope>NUCLEOTIDE SEQUENCE [LARGE SCALE GENOMIC DNA]</scope>
    <source>
        <strain evidence="8">dk4302</strain>
    </source>
</reference>
<accession>A0A5Q0QEI6</accession>
<evidence type="ECO:0000256" key="2">
    <source>
        <dbReference type="ARBA" id="ARBA00022475"/>
    </source>
</evidence>
<feature type="transmembrane region" description="Helical" evidence="6">
    <location>
        <begin position="235"/>
        <end position="258"/>
    </location>
</feature>
<protein>
    <submittedName>
        <fullName evidence="7">Oligosaccharide flippase family protein</fullName>
    </submittedName>
</protein>
<feature type="transmembrane region" description="Helical" evidence="6">
    <location>
        <begin position="279"/>
        <end position="304"/>
    </location>
</feature>
<dbReference type="AlphaFoldDB" id="A0A5Q0QEI6"/>
<evidence type="ECO:0000313" key="8">
    <source>
        <dbReference type="Proteomes" id="UP000326921"/>
    </source>
</evidence>
<gene>
    <name evidence="7" type="ORF">GFH32_17230</name>
</gene>
<dbReference type="GO" id="GO:0005886">
    <property type="term" value="C:plasma membrane"/>
    <property type="evidence" value="ECO:0007669"/>
    <property type="project" value="UniProtKB-SubCell"/>
</dbReference>
<feature type="transmembrane region" description="Helical" evidence="6">
    <location>
        <begin position="199"/>
        <end position="223"/>
    </location>
</feature>
<organism evidence="7 8">
    <name type="scientific">Sphingobacterium zhuxiongii</name>
    <dbReference type="NCBI Taxonomy" id="2662364"/>
    <lineage>
        <taxon>Bacteria</taxon>
        <taxon>Pseudomonadati</taxon>
        <taxon>Bacteroidota</taxon>
        <taxon>Sphingobacteriia</taxon>
        <taxon>Sphingobacteriales</taxon>
        <taxon>Sphingobacteriaceae</taxon>
        <taxon>Sphingobacterium</taxon>
    </lineage>
</organism>
<evidence type="ECO:0000256" key="1">
    <source>
        <dbReference type="ARBA" id="ARBA00004651"/>
    </source>
</evidence>
<feature type="transmembrane region" description="Helical" evidence="6">
    <location>
        <begin position="310"/>
        <end position="331"/>
    </location>
</feature>